<evidence type="ECO:0000313" key="5">
    <source>
        <dbReference type="EMBL" id="WPA97775.1"/>
    </source>
</evidence>
<dbReference type="AlphaFoldDB" id="A0A2G5I974"/>
<keyword evidence="7" id="KW-1185">Reference proteome</keyword>
<dbReference type="Proteomes" id="UP001302367">
    <property type="component" value="Chromosome 2"/>
</dbReference>
<gene>
    <name evidence="4" type="ORF">CB0940_02100</name>
    <name evidence="5" type="ORF">RHO25_002386</name>
</gene>
<evidence type="ECO:0000313" key="7">
    <source>
        <dbReference type="Proteomes" id="UP001302367"/>
    </source>
</evidence>
<proteinExistence type="predicted"/>
<dbReference type="OrthoDB" id="3649788at2759"/>
<feature type="region of interest" description="Disordered" evidence="1">
    <location>
        <begin position="166"/>
        <end position="200"/>
    </location>
</feature>
<dbReference type="EMBL" id="CP134185">
    <property type="protein sequence ID" value="WPA97775.1"/>
    <property type="molecule type" value="Genomic_DNA"/>
</dbReference>
<evidence type="ECO:0000313" key="4">
    <source>
        <dbReference type="EMBL" id="PIB01043.1"/>
    </source>
</evidence>
<dbReference type="EMBL" id="LKMD01000100">
    <property type="protein sequence ID" value="PIB01043.1"/>
    <property type="molecule type" value="Genomic_DNA"/>
</dbReference>
<dbReference type="Pfam" id="PF14558">
    <property type="entry name" value="TRP_N"/>
    <property type="match status" value="1"/>
</dbReference>
<reference evidence="5 7" key="2">
    <citation type="submission" date="2023-09" db="EMBL/GenBank/DDBJ databases">
        <title>Complete-Gapless Cercospora beticola genome.</title>
        <authorList>
            <person name="Wyatt N.A."/>
            <person name="Spanner R.E."/>
            <person name="Bolton M.D."/>
        </authorList>
    </citation>
    <scope>NUCLEOTIDE SEQUENCE [LARGE SCALE GENOMIC DNA]</scope>
    <source>
        <strain evidence="5">Cb09-40</strain>
    </source>
</reference>
<feature type="compositionally biased region" description="Polar residues" evidence="1">
    <location>
        <begin position="166"/>
        <end position="186"/>
    </location>
</feature>
<feature type="domain" description="ML-like" evidence="3">
    <location>
        <begin position="25"/>
        <end position="167"/>
    </location>
</feature>
<dbReference type="InterPro" id="IPR032800">
    <property type="entry name" value="TRP_N"/>
</dbReference>
<feature type="chain" id="PRO_5013727582" description="ML-like domain-containing protein" evidence="2">
    <location>
        <begin position="24"/>
        <end position="226"/>
    </location>
</feature>
<evidence type="ECO:0000256" key="2">
    <source>
        <dbReference type="SAM" id="SignalP"/>
    </source>
</evidence>
<dbReference type="SMART" id="SM01320">
    <property type="entry name" value="TRP_N"/>
    <property type="match status" value="1"/>
</dbReference>
<dbReference type="Proteomes" id="UP000230605">
    <property type="component" value="Chromosome 1"/>
</dbReference>
<accession>A0A2G5I974</accession>
<organism evidence="4 6">
    <name type="scientific">Cercospora beticola</name>
    <name type="common">Sugarbeet leaf spot fungus</name>
    <dbReference type="NCBI Taxonomy" id="122368"/>
    <lineage>
        <taxon>Eukaryota</taxon>
        <taxon>Fungi</taxon>
        <taxon>Dikarya</taxon>
        <taxon>Ascomycota</taxon>
        <taxon>Pezizomycotina</taxon>
        <taxon>Dothideomycetes</taxon>
        <taxon>Dothideomycetidae</taxon>
        <taxon>Mycosphaerellales</taxon>
        <taxon>Mycosphaerellaceae</taxon>
        <taxon>Cercospora</taxon>
    </lineage>
</organism>
<feature type="compositionally biased region" description="Gly residues" evidence="1">
    <location>
        <begin position="187"/>
        <end position="197"/>
    </location>
</feature>
<evidence type="ECO:0000313" key="6">
    <source>
        <dbReference type="Proteomes" id="UP000230605"/>
    </source>
</evidence>
<keyword evidence="2" id="KW-0732">Signal</keyword>
<name>A0A2G5I974_CERBT</name>
<feature type="signal peptide" evidence="2">
    <location>
        <begin position="1"/>
        <end position="23"/>
    </location>
</feature>
<protein>
    <recommendedName>
        <fullName evidence="3">ML-like domain-containing protein</fullName>
    </recommendedName>
</protein>
<reference evidence="4 6" key="1">
    <citation type="submission" date="2015-10" db="EMBL/GenBank/DDBJ databases">
        <title>The cercosporin biosynthetic gene cluster was horizontally transferred to several fungal lineages and shown to be expanded in Cercospora beticola based on microsynteny with recipient genomes.</title>
        <authorList>
            <person name="De Jonge R."/>
            <person name="Ebert M.K."/>
            <person name="Suttle J.C."/>
            <person name="Jurick Ii W.M."/>
            <person name="Secor G.A."/>
            <person name="Thomma B.P."/>
            <person name="Van De Peer Y."/>
            <person name="Bolton M.D."/>
        </authorList>
    </citation>
    <scope>NUCLEOTIDE SEQUENCE [LARGE SCALE GENOMIC DNA]</scope>
    <source>
        <strain evidence="4 6">09-40</strain>
    </source>
</reference>
<sequence length="226" mass="23397">MARLFHNALVLATLATFLSFATAQRALYSIEGSTSTCISNSSITADIFSASITPDNNIIGYDVFGTFNYSGPVILSYILTVNSKTTFNFTEDPCMGSGNAYLCPASPGQIGLNSNLDVPPQNFDAVPKEVFTLQGPDANFRYVMTNAESGEIVGCLQTNLTNDASMEANSTETGGSGANSTSKANGTGSGNETGGAQNGESGASTAYLDWTLLGSAIIVLAFGTAL</sequence>
<evidence type="ECO:0000259" key="3">
    <source>
        <dbReference type="SMART" id="SM01320"/>
    </source>
</evidence>
<evidence type="ECO:0000256" key="1">
    <source>
        <dbReference type="SAM" id="MobiDB-lite"/>
    </source>
</evidence>